<organism evidence="1 2">
    <name type="scientific">Diplodia seriata</name>
    <dbReference type="NCBI Taxonomy" id="420778"/>
    <lineage>
        <taxon>Eukaryota</taxon>
        <taxon>Fungi</taxon>
        <taxon>Dikarya</taxon>
        <taxon>Ascomycota</taxon>
        <taxon>Pezizomycotina</taxon>
        <taxon>Dothideomycetes</taxon>
        <taxon>Dothideomycetes incertae sedis</taxon>
        <taxon>Botryosphaeriales</taxon>
        <taxon>Botryosphaeriaceae</taxon>
        <taxon>Diplodia</taxon>
    </lineage>
</organism>
<evidence type="ECO:0008006" key="3">
    <source>
        <dbReference type="Google" id="ProtNLM"/>
    </source>
</evidence>
<dbReference type="Proteomes" id="UP001430584">
    <property type="component" value="Unassembled WGS sequence"/>
</dbReference>
<keyword evidence="2" id="KW-1185">Reference proteome</keyword>
<dbReference type="EMBL" id="JAJVCZ030000011">
    <property type="protein sequence ID" value="KAL0254356.1"/>
    <property type="molecule type" value="Genomic_DNA"/>
</dbReference>
<dbReference type="GeneID" id="92013916"/>
<evidence type="ECO:0000313" key="1">
    <source>
        <dbReference type="EMBL" id="KAL0254356.1"/>
    </source>
</evidence>
<dbReference type="SUPFAM" id="SSF52047">
    <property type="entry name" value="RNI-like"/>
    <property type="match status" value="1"/>
</dbReference>
<evidence type="ECO:0000313" key="2">
    <source>
        <dbReference type="Proteomes" id="UP001430584"/>
    </source>
</evidence>
<name>A0ABR3C1Y4_9PEZI</name>
<dbReference type="Gene3D" id="3.80.10.10">
    <property type="entry name" value="Ribonuclease Inhibitor"/>
    <property type="match status" value="1"/>
</dbReference>
<sequence length="483" mass="52909">MDIVLIIGEWLDDAALRNLRAVSRDFDHAMYSLFVRSCVAKLRSNPEITIGMPSSTSFSQAEAISGIPAIADAISAVHIRVCIPSSHETAPFDPQASEAYDKNYNILRRYTAAANKQEPPAAPNACTQLLGSLANLRKIRVELLDVPPPARGDPSDLDREDAKSASEYTERLFSDALAAVSTVAEHLQFLQVDNDATISPGILATGNTNIWRKHMNGAMANLTALTLVLPSWGLSTASFESSEDLHGAVIISQLLRAAPNLEELNLSGTCYACLDPPVMSAIETEMRPGALRVLTLAHFVTTSGTLERIFAAQSPSLRTLKLREGALIVGNWETVLYNLPDRIHLHESQISSLFNLYAASFGCIGFSQDPWLQYAERVCEECCKATEEELLCRDAFLNSAMTCSECPGNPYHAEFVPVGFFKKFRVRSLMAAIIAAPSYAIQEYASNVFQLHSESATFRAKQKAAFEEGRLKTATDRLQTLSQ</sequence>
<dbReference type="InterPro" id="IPR032675">
    <property type="entry name" value="LRR_dom_sf"/>
</dbReference>
<reference evidence="1 2" key="1">
    <citation type="submission" date="2024-02" db="EMBL/GenBank/DDBJ databases">
        <title>De novo assembly and annotation of 12 fungi associated with fruit tree decline syndrome in Ontario, Canada.</title>
        <authorList>
            <person name="Sulman M."/>
            <person name="Ellouze W."/>
            <person name="Ilyukhin E."/>
        </authorList>
    </citation>
    <scope>NUCLEOTIDE SEQUENCE [LARGE SCALE GENOMIC DNA]</scope>
    <source>
        <strain evidence="1 2">FDS-637</strain>
    </source>
</reference>
<comment type="caution">
    <text evidence="1">The sequence shown here is derived from an EMBL/GenBank/DDBJ whole genome shotgun (WGS) entry which is preliminary data.</text>
</comment>
<accession>A0ABR3C1Y4</accession>
<proteinExistence type="predicted"/>
<dbReference type="RefSeq" id="XP_066628227.1">
    <property type="nucleotide sequence ID" value="XM_066781225.1"/>
</dbReference>
<protein>
    <recommendedName>
        <fullName evidence="3">F-box domain-containing protein</fullName>
    </recommendedName>
</protein>
<gene>
    <name evidence="1" type="ORF">SLS55_009831</name>
</gene>